<evidence type="ECO:0000313" key="1">
    <source>
        <dbReference type="EMBL" id="TGY39586.1"/>
    </source>
</evidence>
<dbReference type="OrthoDB" id="5293309at2"/>
<dbReference type="PANTHER" id="PTHR38784:SF1">
    <property type="entry name" value="SUCROSE PHOSPHORYLASE"/>
    <property type="match status" value="1"/>
</dbReference>
<dbReference type="AlphaFoldDB" id="A0A4S2DCM9"/>
<accession>A0A4S2DCM9</accession>
<dbReference type="Gene3D" id="3.10.640.10">
    <property type="entry name" value="Restriction endonuclease-like alpha-beta roll domain"/>
    <property type="match status" value="1"/>
</dbReference>
<reference evidence="1 2" key="1">
    <citation type="submission" date="2019-04" db="EMBL/GenBank/DDBJ databases">
        <title>Microbes associate with the intestines of laboratory mice.</title>
        <authorList>
            <person name="Navarre W."/>
            <person name="Wong E."/>
            <person name="Huang K."/>
            <person name="Tropini C."/>
            <person name="Ng K."/>
            <person name="Yu B."/>
        </authorList>
    </citation>
    <scope>NUCLEOTIDE SEQUENCE [LARGE SCALE GENOMIC DNA]</scope>
    <source>
        <strain evidence="1 2">NM46_B2-13</strain>
    </source>
</reference>
<evidence type="ECO:0000313" key="2">
    <source>
        <dbReference type="Proteomes" id="UP000309893"/>
    </source>
</evidence>
<dbReference type="RefSeq" id="WP_135948626.1">
    <property type="nucleotide sequence ID" value="NZ_SRYO01000001.1"/>
</dbReference>
<dbReference type="InterPro" id="IPR011335">
    <property type="entry name" value="Restrct_endonuc-II-like"/>
</dbReference>
<dbReference type="InterPro" id="IPR038590">
    <property type="entry name" value="YaeQ_sf"/>
</dbReference>
<protein>
    <submittedName>
        <fullName evidence="1">YaeQ family protein</fullName>
    </submittedName>
</protein>
<dbReference type="PIRSF" id="PIRSF011484">
    <property type="entry name" value="YaeQ"/>
    <property type="match status" value="1"/>
</dbReference>
<dbReference type="InterPro" id="IPR009822">
    <property type="entry name" value="YaeQ"/>
</dbReference>
<dbReference type="EMBL" id="SRYO01000001">
    <property type="protein sequence ID" value="TGY39586.1"/>
    <property type="molecule type" value="Genomic_DNA"/>
</dbReference>
<dbReference type="SUPFAM" id="SSF52980">
    <property type="entry name" value="Restriction endonuclease-like"/>
    <property type="match status" value="1"/>
</dbReference>
<dbReference type="Pfam" id="PF07152">
    <property type="entry name" value="YaeQ"/>
    <property type="match status" value="1"/>
</dbReference>
<dbReference type="PANTHER" id="PTHR38784">
    <property type="entry name" value="SUCROSE PHOSPHORYLASE"/>
    <property type="match status" value="1"/>
</dbReference>
<comment type="caution">
    <text evidence="1">The sequence shown here is derived from an EMBL/GenBank/DDBJ whole genome shotgun (WGS) entry which is preliminary data.</text>
</comment>
<gene>
    <name evidence="1" type="ORF">E5344_03000</name>
</gene>
<proteinExistence type="predicted"/>
<name>A0A4S2DCM9_9MICO</name>
<dbReference type="Proteomes" id="UP000309893">
    <property type="component" value="Unassembled WGS sequence"/>
</dbReference>
<sequence length="179" mass="19535">MATGAVMHTFDVQVADVDRGVYESLSLRMAQHPSETGAFMLTRLFAYCLEYEEGIVFTEGVSATDEPAVLVRDATGAITTWIEVGAPDAERLHRGSKLADRTVVYSHRDAAKLLPLWAGKKIHRADDIVLRTFDAGFVDAAADAVERRNAVTLSVTEAQLYLDVNGASMSSALHEHRLS</sequence>
<organism evidence="1 2">
    <name type="scientific">Microbacterium laevaniformans</name>
    <dbReference type="NCBI Taxonomy" id="36807"/>
    <lineage>
        <taxon>Bacteria</taxon>
        <taxon>Bacillati</taxon>
        <taxon>Actinomycetota</taxon>
        <taxon>Actinomycetes</taxon>
        <taxon>Micrococcales</taxon>
        <taxon>Microbacteriaceae</taxon>
        <taxon>Microbacterium</taxon>
    </lineage>
</organism>
<dbReference type="SMART" id="SM01322">
    <property type="entry name" value="YaeQ"/>
    <property type="match status" value="1"/>
</dbReference>